<sequence length="99" mass="11818">MTTLKQTFMSAVQNALNGERGRVRTYVQKAVNELLDEQSEEELDKLDDMYQTLWLRYNSWNVGIKEFVNAYIWYITNVFDDETLWSQHLNSYRTRLAAE</sequence>
<protein>
    <submittedName>
        <fullName evidence="1">Uncharacterized protein</fullName>
    </submittedName>
</protein>
<dbReference type="AlphaFoldDB" id="A0A6I4VWL0"/>
<comment type="caution">
    <text evidence="1">The sequence shown here is derived from an EMBL/GenBank/DDBJ whole genome shotgun (WGS) entry which is preliminary data.</text>
</comment>
<gene>
    <name evidence="1" type="ORF">GSM42_14955</name>
</gene>
<evidence type="ECO:0000313" key="2">
    <source>
        <dbReference type="Proteomes" id="UP000430692"/>
    </source>
</evidence>
<dbReference type="EMBL" id="WUUL01000010">
    <property type="protein sequence ID" value="MXQ54991.1"/>
    <property type="molecule type" value="Genomic_DNA"/>
</dbReference>
<reference evidence="1 2" key="1">
    <citation type="submission" date="2019-12" db="EMBL/GenBank/DDBJ databases">
        <title>Whole-genome analyses of novel actinobacteria.</title>
        <authorList>
            <person name="Sahin N."/>
            <person name="Saygin H."/>
        </authorList>
    </citation>
    <scope>NUCLEOTIDE SEQUENCE [LARGE SCALE GENOMIC DNA]</scope>
    <source>
        <strain evidence="1 2">KC615</strain>
    </source>
</reference>
<evidence type="ECO:0000313" key="1">
    <source>
        <dbReference type="EMBL" id="MXQ54991.1"/>
    </source>
</evidence>
<name>A0A6I4VWL0_9BACL</name>
<proteinExistence type="predicted"/>
<accession>A0A6I4VWL0</accession>
<organism evidence="1 2">
    <name type="scientific">Shimazuella alba</name>
    <dbReference type="NCBI Taxonomy" id="2690964"/>
    <lineage>
        <taxon>Bacteria</taxon>
        <taxon>Bacillati</taxon>
        <taxon>Bacillota</taxon>
        <taxon>Bacilli</taxon>
        <taxon>Bacillales</taxon>
        <taxon>Thermoactinomycetaceae</taxon>
        <taxon>Shimazuella</taxon>
    </lineage>
</organism>
<dbReference type="RefSeq" id="WP_160802339.1">
    <property type="nucleotide sequence ID" value="NZ_WUUL01000010.1"/>
</dbReference>
<dbReference type="Proteomes" id="UP000430692">
    <property type="component" value="Unassembled WGS sequence"/>
</dbReference>
<keyword evidence="2" id="KW-1185">Reference proteome</keyword>